<sequence>MKDRTQDSAEDRTDGRVMRTVYTFFLGLLLALFVGLGVATVHPGPEEPAPPPAVAMARETRELAPEEQQQWAAYERERGAWEVEHMRYSRDVGVIALVASVVLLGASLAVERRRPVLAHGVLLGGLFTLLHSVVRSLVSQDTVASFAVVTVALAVVLYLGYRRFVDRPTPAGDRWGPPRPVVSDNGKHPSRR</sequence>
<feature type="transmembrane region" description="Helical" evidence="2">
    <location>
        <begin position="143"/>
        <end position="161"/>
    </location>
</feature>
<keyword evidence="2" id="KW-1133">Transmembrane helix</keyword>
<comment type="caution">
    <text evidence="3">The sequence shown here is derived from an EMBL/GenBank/DDBJ whole genome shotgun (WGS) entry which is preliminary data.</text>
</comment>
<feature type="transmembrane region" description="Helical" evidence="2">
    <location>
        <begin position="92"/>
        <end position="110"/>
    </location>
</feature>
<keyword evidence="2" id="KW-0812">Transmembrane</keyword>
<evidence type="ECO:0000313" key="4">
    <source>
        <dbReference type="Proteomes" id="UP000030466"/>
    </source>
</evidence>
<dbReference type="Proteomes" id="UP000030466">
    <property type="component" value="Unassembled WGS sequence"/>
</dbReference>
<protein>
    <submittedName>
        <fullName evidence="3">Uncharacterized protein</fullName>
    </submittedName>
</protein>
<dbReference type="OrthoDB" id="4883566at2"/>
<evidence type="ECO:0000256" key="2">
    <source>
        <dbReference type="SAM" id="Phobius"/>
    </source>
</evidence>
<feature type="region of interest" description="Disordered" evidence="1">
    <location>
        <begin position="172"/>
        <end position="192"/>
    </location>
</feature>
<dbReference type="RefSeq" id="WP_035925937.1">
    <property type="nucleotide sequence ID" value="NZ_JSUH01000006.1"/>
</dbReference>
<organism evidence="3 4">
    <name type="scientific">Kocuria rosea subsp. polaris</name>
    <dbReference type="NCBI Taxonomy" id="136273"/>
    <lineage>
        <taxon>Bacteria</taxon>
        <taxon>Bacillati</taxon>
        <taxon>Actinomycetota</taxon>
        <taxon>Actinomycetes</taxon>
        <taxon>Micrococcales</taxon>
        <taxon>Micrococcaceae</taxon>
        <taxon>Kocuria</taxon>
    </lineage>
</organism>
<reference evidence="3 4" key="1">
    <citation type="journal article" date="2003" name="Int. J. Syst. Evol. Microbiol.">
        <title>Kocuria polaris sp. nov., an orange-pigmented psychrophilic bacterium isolated from an Antarctic cyanobacterial mat sample.</title>
        <authorList>
            <person name="Reddy G.S."/>
            <person name="Prakash J.S."/>
            <person name="Prabahar V."/>
            <person name="Matsumoto G.I."/>
            <person name="Stackebrandt E."/>
            <person name="Shivaji S."/>
        </authorList>
    </citation>
    <scope>NUCLEOTIDE SEQUENCE [LARGE SCALE GENOMIC DNA]</scope>
    <source>
        <strain evidence="3 4">CMS 76or</strain>
    </source>
</reference>
<keyword evidence="2" id="KW-0472">Membrane</keyword>
<name>A0A0A6YCL9_KOCRO</name>
<proteinExistence type="predicted"/>
<feature type="transmembrane region" description="Helical" evidence="2">
    <location>
        <begin position="21"/>
        <end position="41"/>
    </location>
</feature>
<dbReference type="AlphaFoldDB" id="A0A0A6YCL9"/>
<feature type="transmembrane region" description="Helical" evidence="2">
    <location>
        <begin position="117"/>
        <end position="137"/>
    </location>
</feature>
<keyword evidence="4" id="KW-1185">Reference proteome</keyword>
<gene>
    <name evidence="3" type="ORF">GY22_08105</name>
</gene>
<evidence type="ECO:0000256" key="1">
    <source>
        <dbReference type="SAM" id="MobiDB-lite"/>
    </source>
</evidence>
<evidence type="ECO:0000313" key="3">
    <source>
        <dbReference type="EMBL" id="KHD97667.1"/>
    </source>
</evidence>
<dbReference type="EMBL" id="JSUH01000006">
    <property type="protein sequence ID" value="KHD97667.1"/>
    <property type="molecule type" value="Genomic_DNA"/>
</dbReference>
<accession>A0A0A6YCL9</accession>